<sequence>MNSKVYKWCAVPLCKNTSISTPNKIFVHVPYKKVMRVKWLKLARRNPSDVVTNSPIYFCEDHFDLPNDMENYMQYHVMGSVSQVRMKPGCIPKKFECQRDEKTQTSNAKNRTNISKKRKMIVPEECEKQLEESCSTEHLAEIVSGSSDLKPISNSENSECNEELTDQKCIDIKEEPVDIKTESDYLYSCENDNEVFPKEEGYNLGEYVKIIFNSLKNPSTKIIFKKKLHELISEMYDLENCQNG</sequence>
<dbReference type="AlphaFoldDB" id="A0ABD2MXW9"/>
<organism evidence="7 8">
    <name type="scientific">Cryptolaemus montrouzieri</name>
    <dbReference type="NCBI Taxonomy" id="559131"/>
    <lineage>
        <taxon>Eukaryota</taxon>
        <taxon>Metazoa</taxon>
        <taxon>Ecdysozoa</taxon>
        <taxon>Arthropoda</taxon>
        <taxon>Hexapoda</taxon>
        <taxon>Insecta</taxon>
        <taxon>Pterygota</taxon>
        <taxon>Neoptera</taxon>
        <taxon>Endopterygota</taxon>
        <taxon>Coleoptera</taxon>
        <taxon>Polyphaga</taxon>
        <taxon>Cucujiformia</taxon>
        <taxon>Coccinelloidea</taxon>
        <taxon>Coccinellidae</taxon>
        <taxon>Scymninae</taxon>
        <taxon>Scymnini</taxon>
        <taxon>Cryptolaemus</taxon>
    </lineage>
</organism>
<gene>
    <name evidence="7" type="ORF">HHI36_021835</name>
</gene>
<evidence type="ECO:0000313" key="8">
    <source>
        <dbReference type="Proteomes" id="UP001516400"/>
    </source>
</evidence>
<name>A0ABD2MXW9_9CUCU</name>
<evidence type="ECO:0000256" key="1">
    <source>
        <dbReference type="ARBA" id="ARBA00022723"/>
    </source>
</evidence>
<dbReference type="Pfam" id="PF05485">
    <property type="entry name" value="THAP"/>
    <property type="match status" value="1"/>
</dbReference>
<keyword evidence="8" id="KW-1185">Reference proteome</keyword>
<comment type="caution">
    <text evidence="7">The sequence shown here is derived from an EMBL/GenBank/DDBJ whole genome shotgun (WGS) entry which is preliminary data.</text>
</comment>
<keyword evidence="2 5" id="KW-0863">Zinc-finger</keyword>
<evidence type="ECO:0000256" key="4">
    <source>
        <dbReference type="ARBA" id="ARBA00023125"/>
    </source>
</evidence>
<protein>
    <recommendedName>
        <fullName evidence="6">THAP-type domain-containing protein</fullName>
    </recommendedName>
</protein>
<accession>A0ABD2MXW9</accession>
<reference evidence="7 8" key="1">
    <citation type="journal article" date="2021" name="BMC Biol.">
        <title>Horizontally acquired antibacterial genes associated with adaptive radiation of ladybird beetles.</title>
        <authorList>
            <person name="Li H.S."/>
            <person name="Tang X.F."/>
            <person name="Huang Y.H."/>
            <person name="Xu Z.Y."/>
            <person name="Chen M.L."/>
            <person name="Du X.Y."/>
            <person name="Qiu B.Y."/>
            <person name="Chen P.T."/>
            <person name="Zhang W."/>
            <person name="Slipinski A."/>
            <person name="Escalona H.E."/>
            <person name="Waterhouse R.M."/>
            <person name="Zwick A."/>
            <person name="Pang H."/>
        </authorList>
    </citation>
    <scope>NUCLEOTIDE SEQUENCE [LARGE SCALE GENOMIC DNA]</scope>
    <source>
        <strain evidence="7">SYSU2018</strain>
    </source>
</reference>
<evidence type="ECO:0000313" key="7">
    <source>
        <dbReference type="EMBL" id="KAL3271348.1"/>
    </source>
</evidence>
<dbReference type="SUPFAM" id="SSF57716">
    <property type="entry name" value="Glucocorticoid receptor-like (DNA-binding domain)"/>
    <property type="match status" value="1"/>
</dbReference>
<keyword evidence="1" id="KW-0479">Metal-binding</keyword>
<evidence type="ECO:0000256" key="3">
    <source>
        <dbReference type="ARBA" id="ARBA00022833"/>
    </source>
</evidence>
<dbReference type="GO" id="GO:0008270">
    <property type="term" value="F:zinc ion binding"/>
    <property type="evidence" value="ECO:0007669"/>
    <property type="project" value="UniProtKB-KW"/>
</dbReference>
<proteinExistence type="predicted"/>
<dbReference type="EMBL" id="JABFTP020000042">
    <property type="protein sequence ID" value="KAL3271348.1"/>
    <property type="molecule type" value="Genomic_DNA"/>
</dbReference>
<evidence type="ECO:0000259" key="6">
    <source>
        <dbReference type="PROSITE" id="PS50950"/>
    </source>
</evidence>
<keyword evidence="3" id="KW-0862">Zinc</keyword>
<feature type="domain" description="THAP-type" evidence="6">
    <location>
        <begin position="1"/>
        <end position="95"/>
    </location>
</feature>
<dbReference type="Proteomes" id="UP001516400">
    <property type="component" value="Unassembled WGS sequence"/>
</dbReference>
<evidence type="ECO:0000256" key="2">
    <source>
        <dbReference type="ARBA" id="ARBA00022771"/>
    </source>
</evidence>
<dbReference type="PROSITE" id="PS50950">
    <property type="entry name" value="ZF_THAP"/>
    <property type="match status" value="1"/>
</dbReference>
<keyword evidence="4 5" id="KW-0238">DNA-binding</keyword>
<evidence type="ECO:0000256" key="5">
    <source>
        <dbReference type="PROSITE-ProRule" id="PRU00309"/>
    </source>
</evidence>
<dbReference type="InterPro" id="IPR006612">
    <property type="entry name" value="THAP_Znf"/>
</dbReference>
<dbReference type="GO" id="GO:0003677">
    <property type="term" value="F:DNA binding"/>
    <property type="evidence" value="ECO:0007669"/>
    <property type="project" value="UniProtKB-UniRule"/>
</dbReference>
<dbReference type="SMART" id="SM00980">
    <property type="entry name" value="THAP"/>
    <property type="match status" value="1"/>
</dbReference>